<dbReference type="SMART" id="SM00060">
    <property type="entry name" value="FN3"/>
    <property type="match status" value="3"/>
</dbReference>
<feature type="compositionally biased region" description="Low complexity" evidence="2">
    <location>
        <begin position="776"/>
        <end position="793"/>
    </location>
</feature>
<dbReference type="InterPro" id="IPR013783">
    <property type="entry name" value="Ig-like_fold"/>
</dbReference>
<feature type="compositionally biased region" description="Acidic residues" evidence="2">
    <location>
        <begin position="759"/>
        <end position="769"/>
    </location>
</feature>
<proteinExistence type="predicted"/>
<reference evidence="8" key="1">
    <citation type="submission" date="2025-08" db="UniProtKB">
        <authorList>
            <consortium name="RefSeq"/>
        </authorList>
    </citation>
    <scope>IDENTIFICATION</scope>
    <source>
        <tissue evidence="8">Total insect</tissue>
    </source>
</reference>
<feature type="domain" description="Fibronectin type-III" evidence="6">
    <location>
        <begin position="1198"/>
        <end position="1295"/>
    </location>
</feature>
<keyword evidence="3" id="KW-0472">Membrane</keyword>
<dbReference type="GO" id="GO:0007155">
    <property type="term" value="P:cell adhesion"/>
    <property type="evidence" value="ECO:0007669"/>
    <property type="project" value="TreeGrafter"/>
</dbReference>
<feature type="compositionally biased region" description="Polar residues" evidence="2">
    <location>
        <begin position="1463"/>
        <end position="1487"/>
    </location>
</feature>
<evidence type="ECO:0000313" key="7">
    <source>
        <dbReference type="Proteomes" id="UP000515158"/>
    </source>
</evidence>
<dbReference type="Pfam" id="PF00041">
    <property type="entry name" value="fn3"/>
    <property type="match status" value="1"/>
</dbReference>
<dbReference type="Gene3D" id="2.60.40.10">
    <property type="entry name" value="Immunoglobulins"/>
    <property type="match status" value="3"/>
</dbReference>
<dbReference type="OrthoDB" id="6022609at2759"/>
<feature type="chain" id="PRO_5028070682" evidence="4">
    <location>
        <begin position="23"/>
        <end position="1497"/>
    </location>
</feature>
<dbReference type="PANTHER" id="PTHR11348">
    <property type="entry name" value="CONNECTIVE TISSUE GROWTH FACTOR-RELATED"/>
    <property type="match status" value="1"/>
</dbReference>
<feature type="compositionally biased region" description="Polar residues" evidence="2">
    <location>
        <begin position="93"/>
        <end position="104"/>
    </location>
</feature>
<dbReference type="GO" id="GO:0005615">
    <property type="term" value="C:extracellular space"/>
    <property type="evidence" value="ECO:0007669"/>
    <property type="project" value="TreeGrafter"/>
</dbReference>
<feature type="signal peptide" evidence="4">
    <location>
        <begin position="1"/>
        <end position="22"/>
    </location>
</feature>
<protein>
    <submittedName>
        <fullName evidence="8">Epidermal cell surface receptor isoform X3</fullName>
    </submittedName>
</protein>
<evidence type="ECO:0000259" key="5">
    <source>
        <dbReference type="PROSITE" id="PS50184"/>
    </source>
</evidence>
<keyword evidence="8" id="KW-0675">Receptor</keyword>
<feature type="compositionally biased region" description="Low complexity" evidence="2">
    <location>
        <begin position="39"/>
        <end position="57"/>
    </location>
</feature>
<dbReference type="CDD" id="cd00063">
    <property type="entry name" value="FN3"/>
    <property type="match status" value="2"/>
</dbReference>
<dbReference type="SUPFAM" id="SSF49265">
    <property type="entry name" value="Fibronectin type III"/>
    <property type="match status" value="2"/>
</dbReference>
<dbReference type="FunCoup" id="A0A6P8ZXN3">
    <property type="interactions" value="60"/>
</dbReference>
<evidence type="ECO:0000256" key="4">
    <source>
        <dbReference type="SAM" id="SignalP"/>
    </source>
</evidence>
<gene>
    <name evidence="8" type="primary">LOC117650336</name>
</gene>
<evidence type="ECO:0000256" key="2">
    <source>
        <dbReference type="SAM" id="MobiDB-lite"/>
    </source>
</evidence>
<dbReference type="CTD" id="40861"/>
<dbReference type="InterPro" id="IPR036116">
    <property type="entry name" value="FN3_sf"/>
</dbReference>
<dbReference type="GO" id="GO:0045597">
    <property type="term" value="P:positive regulation of cell differentiation"/>
    <property type="evidence" value="ECO:0007669"/>
    <property type="project" value="TreeGrafter"/>
</dbReference>
<dbReference type="InterPro" id="IPR001007">
    <property type="entry name" value="VWF_dom"/>
</dbReference>
<name>A0A6P8ZXN3_THRPL</name>
<dbReference type="InterPro" id="IPR003961">
    <property type="entry name" value="FN3_dom"/>
</dbReference>
<dbReference type="PROSITE" id="PS50853">
    <property type="entry name" value="FN3"/>
    <property type="match status" value="2"/>
</dbReference>
<dbReference type="GeneID" id="117650336"/>
<feature type="transmembrane region" description="Helical" evidence="3">
    <location>
        <begin position="1422"/>
        <end position="1448"/>
    </location>
</feature>
<dbReference type="InterPro" id="IPR050941">
    <property type="entry name" value="CCN"/>
</dbReference>
<evidence type="ECO:0000259" key="6">
    <source>
        <dbReference type="PROSITE" id="PS50853"/>
    </source>
</evidence>
<keyword evidence="7" id="KW-1185">Reference proteome</keyword>
<feature type="region of interest" description="Disordered" evidence="2">
    <location>
        <begin position="1002"/>
        <end position="1038"/>
    </location>
</feature>
<dbReference type="InParanoid" id="A0A6P8ZXN3"/>
<feature type="compositionally biased region" description="Pro residues" evidence="2">
    <location>
        <begin position="678"/>
        <end position="695"/>
    </location>
</feature>
<dbReference type="Proteomes" id="UP000515158">
    <property type="component" value="Unplaced"/>
</dbReference>
<dbReference type="SMART" id="SM00214">
    <property type="entry name" value="VWC"/>
    <property type="match status" value="4"/>
</dbReference>
<evidence type="ECO:0000313" key="8">
    <source>
        <dbReference type="RefSeq" id="XP_034249591.1"/>
    </source>
</evidence>
<keyword evidence="3" id="KW-1133">Transmembrane helix</keyword>
<dbReference type="GO" id="GO:0005178">
    <property type="term" value="F:integrin binding"/>
    <property type="evidence" value="ECO:0007669"/>
    <property type="project" value="TreeGrafter"/>
</dbReference>
<keyword evidence="1 4" id="KW-0732">Signal</keyword>
<feature type="region of interest" description="Disordered" evidence="2">
    <location>
        <begin position="1463"/>
        <end position="1497"/>
    </location>
</feature>
<accession>A0A6P8ZXN3</accession>
<feature type="region of interest" description="Disordered" evidence="2">
    <location>
        <begin position="611"/>
        <end position="801"/>
    </location>
</feature>
<feature type="compositionally biased region" description="Low complexity" evidence="2">
    <location>
        <begin position="1002"/>
        <end position="1012"/>
    </location>
</feature>
<feature type="domain" description="Fibronectin type-III" evidence="6">
    <location>
        <begin position="1297"/>
        <end position="1397"/>
    </location>
</feature>
<dbReference type="PANTHER" id="PTHR11348:SF34">
    <property type="entry name" value="EPIDERMAL CELL SURFACE RECEPTOR-RELATED"/>
    <property type="match status" value="1"/>
</dbReference>
<feature type="compositionally biased region" description="Low complexity" evidence="2">
    <location>
        <begin position="136"/>
        <end position="159"/>
    </location>
</feature>
<evidence type="ECO:0000256" key="3">
    <source>
        <dbReference type="SAM" id="Phobius"/>
    </source>
</evidence>
<keyword evidence="3" id="KW-0812">Transmembrane</keyword>
<feature type="compositionally biased region" description="Basic and acidic residues" evidence="2">
    <location>
        <begin position="735"/>
        <end position="746"/>
    </location>
</feature>
<organism evidence="8">
    <name type="scientific">Thrips palmi</name>
    <name type="common">Melon thrips</name>
    <dbReference type="NCBI Taxonomy" id="161013"/>
    <lineage>
        <taxon>Eukaryota</taxon>
        <taxon>Metazoa</taxon>
        <taxon>Ecdysozoa</taxon>
        <taxon>Arthropoda</taxon>
        <taxon>Hexapoda</taxon>
        <taxon>Insecta</taxon>
        <taxon>Pterygota</taxon>
        <taxon>Neoptera</taxon>
        <taxon>Paraneoptera</taxon>
        <taxon>Thysanoptera</taxon>
        <taxon>Terebrantia</taxon>
        <taxon>Thripoidea</taxon>
        <taxon>Thripidae</taxon>
        <taxon>Thrips</taxon>
    </lineage>
</organism>
<dbReference type="PROSITE" id="PS50184">
    <property type="entry name" value="VWFC_2"/>
    <property type="match status" value="1"/>
</dbReference>
<evidence type="ECO:0000256" key="1">
    <source>
        <dbReference type="ARBA" id="ARBA00022729"/>
    </source>
</evidence>
<dbReference type="RefSeq" id="XP_034249591.1">
    <property type="nucleotide sequence ID" value="XM_034393700.1"/>
</dbReference>
<feature type="region of interest" description="Disordered" evidence="2">
    <location>
        <begin position="1389"/>
        <end position="1409"/>
    </location>
</feature>
<sequence length="1497" mass="159428">MAPSSALVVLLVASLWIHSAPAQQTQPPQPLAADNKDVTTTTTPGPPSSTSAASGTETGRGRAINFTTMGEDAGNSSLADVDGNGHPEATTLRAKTSKTPSASGAGSGERRLDDVSMDDDDNLDPSSGMGLHGNGSTTTTSSPSSTAAPASSTASSTAALSEVAPSTTLPTCTDTDGKVYVEGQRFSKACDEVCTCAGGVITCTARCKAPFLRRGARLDPMCVEKDSDKDPCCVLLVCAQDSEPEPLESCTFKNKTYSRGQTFYDACESSCSCGDAGNVTCKPRCPPTEAKMSDRCLAVPDRADPCCSVVLCDVSLGDHDVGKPAMGGEEAALAMRLVLSGAEAINSTAVRLSLPSEDVPENVTVEASLDGRLWRAQTVFHDAAAAPLLSGLQPGRTYFIRLRVGADMGSAVEVTLPPGLPAPSSTPAPANATSSTTAVPAAVPAAAAGQCTYKGKSYALDEEFHDGCQAFCACTATGMQCAPLECPTDFGLDLLDPECLDWETVPRNFVPNPPHCCPEKVSCRNNGSCVYADQRFPNFSEIPTKVTGCDQRCFCEYGNVTCEAVCPPVSPAPPAGLPCPPHQAILDHQHGDDCCLFWMCPQPVPHFGSHPGNQTSAVPAPTPTPTPSKASFPLVLAPPSDPSPSPAAAAAPTKPPSAPGPFGVLAPPKEVAQKPGEASPPFPGPFAPPKTPPRTPTSHAAFPGPYAPTPSPESSKPHKTHFIGPFRIDDDDDATGSKDADRDGKHPAAGPARPPGPAEPEDHDYEDHEDNEHYAHPGQHAQHAQGPGHQGQYFPLPSDKKNVDPEYQIIAVVPHNVHSVHQSLPPQYQGVPPYQQLPPQGLPPHQGHVAQQGLPPRGLAPIQGQPPRRPTPEELYIQHIQDQEGVHHGIPQGVPQGIPQGIPHGVRQGVPQGIPHAIHQGVPQGVPHAIPQGIPQGIPHGGPQEVPQNPADLYLLHNQQGLQGLQGDKVYHVEVPPHGGPSSPAGLQEHIIAALREHGALPHTRPQQQQQPPAHPVPFPPHHGQGLGLEHEDDLATETSKHPALQQHLAQLLSNHSYSGFPDGFLPPGFPQHPGAARQDEVTVHTLEAVDDSAVRLVFSVPSVLVGLHGRVELRYTSDIHNDEPATWEQQVLAPPRDLIATPQLEFELGGLQPDTVYKIKITVILKDLHNTPSSQVLQVRTLPRSTPTTTQPPQIRVDAELAVAEVNATWARLSWRKAKPLEINYIDGVQLRYKEIDGKVYAATPLIHRAVTSYTLEGLRPDTQYEVGIYFIPFTGQTTELLSERTVTFTTGIENDPYKFELTLDVHHIKSTSVELSWQGVPYPEDKFVNIFRAIYQSDAGKEDFSSFKIAKRDSPPKTMIQDLKPGTRYRLWLEAYLTNGRIKKSNVQDFSTKPGSAPTAAGSTQQGKLEGTPLAEVSDYYGPLVAVAIIATLAILTSLALTLLLLKKCAQSKAAISTCRKSQSAYDNPSYKTSENDSMASNGRSRSARDSSEEP</sequence>
<feature type="region of interest" description="Disordered" evidence="2">
    <location>
        <begin position="22"/>
        <end position="167"/>
    </location>
</feature>
<feature type="domain" description="VWFC" evidence="5">
    <location>
        <begin position="449"/>
        <end position="524"/>
    </location>
</feature>